<accession>A0A969PMZ4</accession>
<dbReference type="EMBL" id="JAATHJ010000006">
    <property type="protein sequence ID" value="NJP37190.1"/>
    <property type="molecule type" value="Genomic_DNA"/>
</dbReference>
<keyword evidence="2" id="KW-1185">Reference proteome</keyword>
<evidence type="ECO:0000313" key="1">
    <source>
        <dbReference type="EMBL" id="NJP37190.1"/>
    </source>
</evidence>
<comment type="caution">
    <text evidence="1">The sequence shown here is derived from an EMBL/GenBank/DDBJ whole genome shotgun (WGS) entry which is preliminary data.</text>
</comment>
<protein>
    <recommendedName>
        <fullName evidence="3">HK97 gp10 family phage protein</fullName>
    </recommendedName>
</protein>
<evidence type="ECO:0008006" key="3">
    <source>
        <dbReference type="Google" id="ProtNLM"/>
    </source>
</evidence>
<dbReference type="AlphaFoldDB" id="A0A969PMZ4"/>
<evidence type="ECO:0000313" key="2">
    <source>
        <dbReference type="Proteomes" id="UP000752012"/>
    </source>
</evidence>
<name>A0A969PMZ4_9BACI</name>
<dbReference type="Proteomes" id="UP000752012">
    <property type="component" value="Unassembled WGS sequence"/>
</dbReference>
<proteinExistence type="predicted"/>
<sequence length="129" mass="14689">MDLDFQGIDELIAEIDNIEGLTNRTKDNALKNGAELLAERWNREVYSHGLARRTGNSQGAIAFKKEKGDYIVGATSIAFYLYMHEFGYWSVQAGRFIAPTPTGSRVYESNKNAILDTYVDTFRRELRML</sequence>
<gene>
    <name evidence="1" type="ORF">HCN83_06260</name>
</gene>
<reference evidence="1 2" key="1">
    <citation type="submission" date="2020-03" db="EMBL/GenBank/DDBJ databases">
        <title>Assessment of the enzymatic potential of alkaline-tolerant lipase obtained from Bacillus luteus H11 (technogenic soil) for the bioremediation of saline soils contaminated with petroleum substances.</title>
        <authorList>
            <person name="Kalwasinska A."/>
        </authorList>
    </citation>
    <scope>NUCLEOTIDE SEQUENCE [LARGE SCALE GENOMIC DNA]</scope>
    <source>
        <strain evidence="1 2">H11</strain>
    </source>
</reference>
<organism evidence="1 2">
    <name type="scientific">Alkalicoccus luteus</name>
    <dbReference type="NCBI Taxonomy" id="1237094"/>
    <lineage>
        <taxon>Bacteria</taxon>
        <taxon>Bacillati</taxon>
        <taxon>Bacillota</taxon>
        <taxon>Bacilli</taxon>
        <taxon>Bacillales</taxon>
        <taxon>Bacillaceae</taxon>
        <taxon>Alkalicoccus</taxon>
    </lineage>
</organism>